<dbReference type="SUPFAM" id="SSF53756">
    <property type="entry name" value="UDP-Glycosyltransferase/glycogen phosphorylase"/>
    <property type="match status" value="1"/>
</dbReference>
<dbReference type="CDD" id="cd03784">
    <property type="entry name" value="GT1_Gtf-like"/>
    <property type="match status" value="1"/>
</dbReference>
<dbReference type="FunFam" id="3.40.50.2000:FF:000072">
    <property type="entry name" value="Glycosyl transferase"/>
    <property type="match status" value="1"/>
</dbReference>
<organism evidence="1 2">
    <name type="scientific">Moorena producens (strain JHB)</name>
    <dbReference type="NCBI Taxonomy" id="1454205"/>
    <lineage>
        <taxon>Bacteria</taxon>
        <taxon>Bacillati</taxon>
        <taxon>Cyanobacteriota</taxon>
        <taxon>Cyanophyceae</taxon>
        <taxon>Coleofasciculales</taxon>
        <taxon>Coleofasciculaceae</taxon>
        <taxon>Moorena</taxon>
    </lineage>
</organism>
<dbReference type="GO" id="GO:0016758">
    <property type="term" value="F:hexosyltransferase activity"/>
    <property type="evidence" value="ECO:0007669"/>
    <property type="project" value="UniProtKB-ARBA"/>
</dbReference>
<sequence length="427" mass="46556">MTHFGIICPAASGHLNPMTTLGYELKQRGHRVTVFGIEDAQPKALAAGLEFQLIGKSDFPKGATKDLFTKLGNLSGFKAFQYTINWIVNVAKMSLRDAPDVIKAADIELLLVDQASPAGGTIAEYLDIPFVTVCSALMFNREMSVPPFSMSWNYDPSWRGIIRNRVGYALFNIIGKSLENVINDHRQQWNLSTYNNANQYSSQLAQISQQPAELEFPRKELPSCFHFTGPYSNPASREAAPFPYEKLTGQPLIYASMGTLQNRLLWIFQMIADACVGLDAQLVIALGGGASPESLPELPGNTLVVGYAPQLELLQKATLTITHAGMNTTLESLSNGVPMVAIPITNDQPGVAARIAWTGTGEVIPLKKMSLEKLQKAIKLVLTEDSYKKNALRLQEAIIRAGGVSRAADIVEQVVHTGKPVLASTKQ</sequence>
<protein>
    <submittedName>
        <fullName evidence="1">Glycosyltransferase</fullName>
    </submittedName>
</protein>
<dbReference type="Pfam" id="PF00201">
    <property type="entry name" value="UDPGT"/>
    <property type="match status" value="1"/>
</dbReference>
<accession>A0A1D9FUV7</accession>
<reference evidence="2" key="1">
    <citation type="submission" date="2016-10" db="EMBL/GenBank/DDBJ databases">
        <title>Comparative genomics uncovers the prolific and rare metabolic potential of the cyanobacterial genus Moorea.</title>
        <authorList>
            <person name="Leao T."/>
            <person name="Castelao G."/>
            <person name="Korobeynikov A."/>
            <person name="Monroe E.A."/>
            <person name="Podell S."/>
            <person name="Glukhov E."/>
            <person name="Allen E."/>
            <person name="Gerwick W.H."/>
            <person name="Gerwick L."/>
        </authorList>
    </citation>
    <scope>NUCLEOTIDE SEQUENCE [LARGE SCALE GENOMIC DNA]</scope>
    <source>
        <strain evidence="2">JHB</strain>
    </source>
</reference>
<dbReference type="Proteomes" id="UP000176944">
    <property type="component" value="Chromosome"/>
</dbReference>
<name>A0A1D9FUV7_MOOP1</name>
<dbReference type="GO" id="GO:0008194">
    <property type="term" value="F:UDP-glycosyltransferase activity"/>
    <property type="evidence" value="ECO:0007669"/>
    <property type="project" value="InterPro"/>
</dbReference>
<dbReference type="InterPro" id="IPR050426">
    <property type="entry name" value="Glycosyltransferase_28"/>
</dbReference>
<evidence type="ECO:0000313" key="2">
    <source>
        <dbReference type="Proteomes" id="UP000176944"/>
    </source>
</evidence>
<dbReference type="GO" id="GO:0017000">
    <property type="term" value="P:antibiotic biosynthetic process"/>
    <property type="evidence" value="ECO:0007669"/>
    <property type="project" value="UniProtKB-ARBA"/>
</dbReference>
<proteinExistence type="predicted"/>
<dbReference type="Gene3D" id="3.40.50.2000">
    <property type="entry name" value="Glycogen Phosphorylase B"/>
    <property type="match status" value="2"/>
</dbReference>
<dbReference type="AlphaFoldDB" id="A0A1D9FUV7"/>
<dbReference type="EMBL" id="CP017708">
    <property type="protein sequence ID" value="AOY79127.1"/>
    <property type="molecule type" value="Genomic_DNA"/>
</dbReference>
<dbReference type="PANTHER" id="PTHR48050">
    <property type="entry name" value="STEROL 3-BETA-GLUCOSYLTRANSFERASE"/>
    <property type="match status" value="1"/>
</dbReference>
<gene>
    <name evidence="1" type="ORF">BJP36_03560</name>
</gene>
<dbReference type="PANTHER" id="PTHR48050:SF13">
    <property type="entry name" value="STEROL 3-BETA-GLUCOSYLTRANSFERASE UGT80A2"/>
    <property type="match status" value="1"/>
</dbReference>
<evidence type="ECO:0000313" key="1">
    <source>
        <dbReference type="EMBL" id="AOY79127.1"/>
    </source>
</evidence>
<dbReference type="InterPro" id="IPR002213">
    <property type="entry name" value="UDP_glucos_trans"/>
</dbReference>